<organism evidence="1 2">
    <name type="scientific">Archangium gephyra</name>
    <dbReference type="NCBI Taxonomy" id="48"/>
    <lineage>
        <taxon>Bacteria</taxon>
        <taxon>Pseudomonadati</taxon>
        <taxon>Myxococcota</taxon>
        <taxon>Myxococcia</taxon>
        <taxon>Myxococcales</taxon>
        <taxon>Cystobacterineae</taxon>
        <taxon>Archangiaceae</taxon>
        <taxon>Archangium</taxon>
    </lineage>
</organism>
<sequence length="75" mass="8275">MGWVGMLFQPGLRLLARCESGDYHLGSFGLEILAVVLELILLAGRINEAERIGCGEKQLLLLRGLGFFVNQTEEV</sequence>
<proteinExistence type="predicted"/>
<name>A0AAC8Q3P4_9BACT</name>
<evidence type="ECO:0000313" key="2">
    <source>
        <dbReference type="Proteomes" id="UP000035579"/>
    </source>
</evidence>
<dbReference type="Proteomes" id="UP000035579">
    <property type="component" value="Chromosome"/>
</dbReference>
<accession>A0AAC8Q3P4</accession>
<evidence type="ECO:0000313" key="1">
    <source>
        <dbReference type="EMBL" id="AKI99933.1"/>
    </source>
</evidence>
<dbReference type="KEGG" id="age:AA314_01560"/>
<dbReference type="AlphaFoldDB" id="A0AAC8Q3P4"/>
<protein>
    <submittedName>
        <fullName evidence="1">Uncharacterized protein</fullName>
    </submittedName>
</protein>
<dbReference type="EMBL" id="CP011509">
    <property type="protein sequence ID" value="AKI99933.1"/>
    <property type="molecule type" value="Genomic_DNA"/>
</dbReference>
<reference evidence="1 2" key="1">
    <citation type="submission" date="2015-05" db="EMBL/GenBank/DDBJ databases">
        <title>Genome assembly of Archangium gephyra DSM 2261.</title>
        <authorList>
            <person name="Sharma G."/>
            <person name="Subramanian S."/>
        </authorList>
    </citation>
    <scope>NUCLEOTIDE SEQUENCE [LARGE SCALE GENOMIC DNA]</scope>
    <source>
        <strain evidence="1 2">DSM 2261</strain>
    </source>
</reference>
<gene>
    <name evidence="1" type="ORF">AA314_01560</name>
</gene>